<keyword evidence="4" id="KW-0804">Transcription</keyword>
<dbReference type="SUPFAM" id="SSF46785">
    <property type="entry name" value="Winged helix' DNA-binding domain"/>
    <property type="match status" value="1"/>
</dbReference>
<organism evidence="6 7">
    <name type="scientific">Vibrio quintilis</name>
    <dbReference type="NCBI Taxonomy" id="1117707"/>
    <lineage>
        <taxon>Bacteria</taxon>
        <taxon>Pseudomonadati</taxon>
        <taxon>Pseudomonadota</taxon>
        <taxon>Gammaproteobacteria</taxon>
        <taxon>Vibrionales</taxon>
        <taxon>Vibrionaceae</taxon>
        <taxon>Vibrio</taxon>
    </lineage>
</organism>
<dbReference type="InterPro" id="IPR000847">
    <property type="entry name" value="LysR_HTH_N"/>
</dbReference>
<evidence type="ECO:0000256" key="4">
    <source>
        <dbReference type="ARBA" id="ARBA00023163"/>
    </source>
</evidence>
<dbReference type="InterPro" id="IPR005119">
    <property type="entry name" value="LysR_subst-bd"/>
</dbReference>
<protein>
    <submittedName>
        <fullName evidence="6">HTH-type transcriptional regulator DmlR</fullName>
    </submittedName>
</protein>
<dbReference type="GO" id="GO:0006351">
    <property type="term" value="P:DNA-templated transcription"/>
    <property type="evidence" value="ECO:0007669"/>
    <property type="project" value="TreeGrafter"/>
</dbReference>
<evidence type="ECO:0000259" key="5">
    <source>
        <dbReference type="PROSITE" id="PS50931"/>
    </source>
</evidence>
<dbReference type="Gene3D" id="3.40.190.290">
    <property type="match status" value="1"/>
</dbReference>
<dbReference type="PANTHER" id="PTHR30537">
    <property type="entry name" value="HTH-TYPE TRANSCRIPTIONAL REGULATOR"/>
    <property type="match status" value="1"/>
</dbReference>
<dbReference type="GO" id="GO:0043565">
    <property type="term" value="F:sequence-specific DNA binding"/>
    <property type="evidence" value="ECO:0007669"/>
    <property type="project" value="TreeGrafter"/>
</dbReference>
<evidence type="ECO:0000256" key="1">
    <source>
        <dbReference type="ARBA" id="ARBA00009437"/>
    </source>
</evidence>
<dbReference type="Pfam" id="PF03466">
    <property type="entry name" value="LysR_substrate"/>
    <property type="match status" value="1"/>
</dbReference>
<dbReference type="Gene3D" id="1.10.10.10">
    <property type="entry name" value="Winged helix-like DNA-binding domain superfamily/Winged helix DNA-binding domain"/>
    <property type="match status" value="1"/>
</dbReference>
<dbReference type="InterPro" id="IPR058163">
    <property type="entry name" value="LysR-type_TF_proteobact-type"/>
</dbReference>
<dbReference type="GO" id="GO:0003700">
    <property type="term" value="F:DNA-binding transcription factor activity"/>
    <property type="evidence" value="ECO:0007669"/>
    <property type="project" value="InterPro"/>
</dbReference>
<dbReference type="Pfam" id="PF00126">
    <property type="entry name" value="HTH_1"/>
    <property type="match status" value="1"/>
</dbReference>
<accession>A0A1M7YQ86</accession>
<dbReference type="AlphaFoldDB" id="A0A1M7YQ86"/>
<name>A0A1M7YQ86_9VIBR</name>
<keyword evidence="7" id="KW-1185">Reference proteome</keyword>
<keyword evidence="3" id="KW-0238">DNA-binding</keyword>
<evidence type="ECO:0000313" key="7">
    <source>
        <dbReference type="Proteomes" id="UP000184600"/>
    </source>
</evidence>
<proteinExistence type="inferred from homology"/>
<reference evidence="7" key="1">
    <citation type="submission" date="2016-12" db="EMBL/GenBank/DDBJ databases">
        <authorList>
            <person name="Rodrigo-Torres L."/>
            <person name="Arahal R.D."/>
            <person name="Lucena T."/>
        </authorList>
    </citation>
    <scope>NUCLEOTIDE SEQUENCE [LARGE SCALE GENOMIC DNA]</scope>
</reference>
<dbReference type="FunFam" id="1.10.10.10:FF:000001">
    <property type="entry name" value="LysR family transcriptional regulator"/>
    <property type="match status" value="1"/>
</dbReference>
<comment type="similarity">
    <text evidence="1">Belongs to the LysR transcriptional regulatory family.</text>
</comment>
<dbReference type="InterPro" id="IPR036390">
    <property type="entry name" value="WH_DNA-bd_sf"/>
</dbReference>
<dbReference type="PRINTS" id="PR00039">
    <property type="entry name" value="HTHLYSR"/>
</dbReference>
<dbReference type="CDD" id="cd08422">
    <property type="entry name" value="PBP2_CrgA_like"/>
    <property type="match status" value="1"/>
</dbReference>
<gene>
    <name evidence="6" type="primary">dmlR_3</name>
    <name evidence="6" type="ORF">VQ7734_00482</name>
</gene>
<dbReference type="OrthoDB" id="9786526at2"/>
<feature type="domain" description="HTH lysR-type" evidence="5">
    <location>
        <begin position="6"/>
        <end position="63"/>
    </location>
</feature>
<dbReference type="PANTHER" id="PTHR30537:SF5">
    <property type="entry name" value="HTH-TYPE TRANSCRIPTIONAL ACTIVATOR TTDR-RELATED"/>
    <property type="match status" value="1"/>
</dbReference>
<dbReference type="EMBL" id="FRFG01000007">
    <property type="protein sequence ID" value="SHO54764.1"/>
    <property type="molecule type" value="Genomic_DNA"/>
</dbReference>
<sequence length="302" mass="33473">MNPLYQSLPLIQIFLTVVEKGSFQAAASYLNLPRSSVSKKIQQLEDTLGQALFKRSTRRLLITEFGQALAEQTRTLPELIAGVNRLKEQVQDEPVGQVKISTGIMLGQSYLVPLLAGIRRQMPGIKLEISFNDEPADMLAEGIDMALRTGTLPDSSLVAKQVGTISWGWFASPEYLARFGHPQTPDDLSQHQCLAFKNSRMAGDHWSFSQPGKETESVRVKAAITTDSSRALTDMACAGLGIMMITPLVLHEEIAAGHLVRILTDWHHPDSAPINLISFRKSQRSRAAECVWQYLVNHLRIA</sequence>
<dbReference type="RefSeq" id="WP_073579673.1">
    <property type="nucleotide sequence ID" value="NZ_AP024897.1"/>
</dbReference>
<evidence type="ECO:0000256" key="3">
    <source>
        <dbReference type="ARBA" id="ARBA00023125"/>
    </source>
</evidence>
<evidence type="ECO:0000313" key="6">
    <source>
        <dbReference type="EMBL" id="SHO54764.1"/>
    </source>
</evidence>
<evidence type="ECO:0000256" key="2">
    <source>
        <dbReference type="ARBA" id="ARBA00023015"/>
    </source>
</evidence>
<dbReference type="Proteomes" id="UP000184600">
    <property type="component" value="Unassembled WGS sequence"/>
</dbReference>
<keyword evidence="2" id="KW-0805">Transcription regulation</keyword>
<dbReference type="SUPFAM" id="SSF53850">
    <property type="entry name" value="Periplasmic binding protein-like II"/>
    <property type="match status" value="1"/>
</dbReference>
<dbReference type="PROSITE" id="PS50931">
    <property type="entry name" value="HTH_LYSR"/>
    <property type="match status" value="1"/>
</dbReference>
<dbReference type="STRING" id="1117707.VQ7734_00482"/>
<dbReference type="InterPro" id="IPR036388">
    <property type="entry name" value="WH-like_DNA-bd_sf"/>
</dbReference>